<organism evidence="5 6">
    <name type="scientific">Endocarpon pusillum (strain Z07020 / HMAS-L-300199)</name>
    <name type="common">Lichen-forming fungus</name>
    <dbReference type="NCBI Taxonomy" id="1263415"/>
    <lineage>
        <taxon>Eukaryota</taxon>
        <taxon>Fungi</taxon>
        <taxon>Dikarya</taxon>
        <taxon>Ascomycota</taxon>
        <taxon>Pezizomycotina</taxon>
        <taxon>Eurotiomycetes</taxon>
        <taxon>Chaetothyriomycetidae</taxon>
        <taxon>Verrucariales</taxon>
        <taxon>Verrucariaceae</taxon>
        <taxon>Endocarpon</taxon>
    </lineage>
</organism>
<sequence length="349" mass="39468">MALFSLKKAQGAETRYMTEKRPYLAHRPTTSISGPVRSTESNQLLILEYQQLVTSAVNQRTKVISYSLSRNILDCDDYESIQGLLKTLDDAKFVHHERLNFEYDNEGKVTSKQLIQIWFSHSQQLKIAQRFVADQVLVIDGTFNTNELRLSLLAAVSITNSGSTFPVAFSYCSSESTESLVFFFECLKRECFADDIPPCRVVIGDQAAGLITAVSIVFPNAILQSCDWHAVQAMLKRSRTSGYKKNQIDILQDLCWIYVKSSTSQELQNNRQQLLDEVRPSEKKYIIETWIPNILSYPASLNGLAHLFLLLVIGTSSQGISNWDIYLPDLQSTTATPLALHQRKKKKIS</sequence>
<reference evidence="6" key="1">
    <citation type="journal article" date="2014" name="BMC Genomics">
        <title>Genome characteristics reveal the impact of lichenization on lichen-forming fungus Endocarpon pusillum Hedwig (Verrucariales, Ascomycota).</title>
        <authorList>
            <person name="Wang Y.-Y."/>
            <person name="Liu B."/>
            <person name="Zhang X.-Y."/>
            <person name="Zhou Q.-M."/>
            <person name="Zhang T."/>
            <person name="Li H."/>
            <person name="Yu Y.-F."/>
            <person name="Zhang X.-L."/>
            <person name="Hao X.-Y."/>
            <person name="Wang M."/>
            <person name="Wang L."/>
            <person name="Wei J.-C."/>
        </authorList>
    </citation>
    <scope>NUCLEOTIDE SEQUENCE [LARGE SCALE GENOMIC DNA]</scope>
    <source>
        <strain evidence="6">Z07020 / HMAS-L-300199</strain>
    </source>
</reference>
<evidence type="ECO:0000256" key="3">
    <source>
        <dbReference type="ARBA" id="ARBA00023172"/>
    </source>
</evidence>
<dbReference type="GO" id="GO:0003677">
    <property type="term" value="F:DNA binding"/>
    <property type="evidence" value="ECO:0007669"/>
    <property type="project" value="UniProtKB-KW"/>
</dbReference>
<dbReference type="PANTHER" id="PTHR31569">
    <property type="entry name" value="SWIM-TYPE DOMAIN-CONTAINING PROTEIN"/>
    <property type="match status" value="1"/>
</dbReference>
<proteinExistence type="predicted"/>
<dbReference type="eggNOG" id="ENOG502SE96">
    <property type="taxonomic scope" value="Eukaryota"/>
</dbReference>
<keyword evidence="2" id="KW-0238">DNA-binding</keyword>
<dbReference type="InterPro" id="IPR001207">
    <property type="entry name" value="Transposase_mutator"/>
</dbReference>
<evidence type="ECO:0000259" key="4">
    <source>
        <dbReference type="Pfam" id="PF10551"/>
    </source>
</evidence>
<protein>
    <recommendedName>
        <fullName evidence="4">MULE transposase domain-containing protein</fullName>
    </recommendedName>
</protein>
<dbReference type="PANTHER" id="PTHR31569:SF4">
    <property type="entry name" value="SWIM-TYPE DOMAIN-CONTAINING PROTEIN"/>
    <property type="match status" value="1"/>
</dbReference>
<dbReference type="OrthoDB" id="5415154at2759"/>
<keyword evidence="6" id="KW-1185">Reference proteome</keyword>
<dbReference type="GO" id="GO:0004803">
    <property type="term" value="F:transposase activity"/>
    <property type="evidence" value="ECO:0007669"/>
    <property type="project" value="InterPro"/>
</dbReference>
<dbReference type="Pfam" id="PF10551">
    <property type="entry name" value="MULE"/>
    <property type="match status" value="1"/>
</dbReference>
<dbReference type="InterPro" id="IPR052579">
    <property type="entry name" value="Zinc_finger_SWIM"/>
</dbReference>
<keyword evidence="3" id="KW-0233">DNA recombination</keyword>
<gene>
    <name evidence="5" type="ORF">EPUS_04295</name>
</gene>
<dbReference type="PROSITE" id="PS01007">
    <property type="entry name" value="TRANSPOSASE_MUTATOR"/>
    <property type="match status" value="1"/>
</dbReference>
<dbReference type="HOGENOM" id="CLU_794596_0_0_1"/>
<keyword evidence="1" id="KW-0815">Transposition</keyword>
<dbReference type="InterPro" id="IPR018289">
    <property type="entry name" value="MULE_transposase_dom"/>
</dbReference>
<accession>U1GUT2</accession>
<dbReference type="AlphaFoldDB" id="U1GUT2"/>
<evidence type="ECO:0000313" key="5">
    <source>
        <dbReference type="EMBL" id="ERF76218.1"/>
    </source>
</evidence>
<name>U1GUT2_ENDPU</name>
<dbReference type="Proteomes" id="UP000019373">
    <property type="component" value="Unassembled WGS sequence"/>
</dbReference>
<dbReference type="GO" id="GO:0006313">
    <property type="term" value="P:DNA transposition"/>
    <property type="evidence" value="ECO:0007669"/>
    <property type="project" value="InterPro"/>
</dbReference>
<dbReference type="GeneID" id="19239326"/>
<dbReference type="EMBL" id="KE720772">
    <property type="protein sequence ID" value="ERF76218.1"/>
    <property type="molecule type" value="Genomic_DNA"/>
</dbReference>
<evidence type="ECO:0000313" key="6">
    <source>
        <dbReference type="Proteomes" id="UP000019373"/>
    </source>
</evidence>
<evidence type="ECO:0000256" key="1">
    <source>
        <dbReference type="ARBA" id="ARBA00022578"/>
    </source>
</evidence>
<evidence type="ECO:0000256" key="2">
    <source>
        <dbReference type="ARBA" id="ARBA00023125"/>
    </source>
</evidence>
<dbReference type="RefSeq" id="XP_007786397.1">
    <property type="nucleotide sequence ID" value="XM_007788207.1"/>
</dbReference>
<feature type="domain" description="MULE transposase" evidence="4">
    <location>
        <begin position="136"/>
        <end position="232"/>
    </location>
</feature>